<proteinExistence type="predicted"/>
<dbReference type="AlphaFoldDB" id="A0A6G0Y8A9"/>
<evidence type="ECO:0000313" key="1">
    <source>
        <dbReference type="EMBL" id="KAF0750848.1"/>
    </source>
</evidence>
<reference evidence="1 2" key="1">
    <citation type="submission" date="2019-08" db="EMBL/GenBank/DDBJ databases">
        <title>Whole genome of Aphis craccivora.</title>
        <authorList>
            <person name="Voronova N.V."/>
            <person name="Shulinski R.S."/>
            <person name="Bandarenka Y.V."/>
            <person name="Zhorov D.G."/>
            <person name="Warner D."/>
        </authorList>
    </citation>
    <scope>NUCLEOTIDE SEQUENCE [LARGE SCALE GENOMIC DNA]</scope>
    <source>
        <strain evidence="1">180601</strain>
        <tissue evidence="1">Whole Body</tissue>
    </source>
</reference>
<evidence type="ECO:0000313" key="2">
    <source>
        <dbReference type="Proteomes" id="UP000478052"/>
    </source>
</evidence>
<keyword evidence="2" id="KW-1185">Reference proteome</keyword>
<gene>
    <name evidence="1" type="ORF">FWK35_00029010</name>
</gene>
<comment type="caution">
    <text evidence="1">The sequence shown here is derived from an EMBL/GenBank/DDBJ whole genome shotgun (WGS) entry which is preliminary data.</text>
</comment>
<name>A0A6G0Y8A9_APHCR</name>
<dbReference type="Proteomes" id="UP000478052">
    <property type="component" value="Unassembled WGS sequence"/>
</dbReference>
<accession>A0A6G0Y8A9</accession>
<dbReference type="EMBL" id="VUJU01005568">
    <property type="protein sequence ID" value="KAF0750848.1"/>
    <property type="molecule type" value="Genomic_DNA"/>
</dbReference>
<organism evidence="1 2">
    <name type="scientific">Aphis craccivora</name>
    <name type="common">Cowpea aphid</name>
    <dbReference type="NCBI Taxonomy" id="307492"/>
    <lineage>
        <taxon>Eukaryota</taxon>
        <taxon>Metazoa</taxon>
        <taxon>Ecdysozoa</taxon>
        <taxon>Arthropoda</taxon>
        <taxon>Hexapoda</taxon>
        <taxon>Insecta</taxon>
        <taxon>Pterygota</taxon>
        <taxon>Neoptera</taxon>
        <taxon>Paraneoptera</taxon>
        <taxon>Hemiptera</taxon>
        <taxon>Sternorrhyncha</taxon>
        <taxon>Aphidomorpha</taxon>
        <taxon>Aphidoidea</taxon>
        <taxon>Aphididae</taxon>
        <taxon>Aphidini</taxon>
        <taxon>Aphis</taxon>
        <taxon>Aphis</taxon>
    </lineage>
</organism>
<dbReference type="OrthoDB" id="6615917at2759"/>
<protein>
    <submittedName>
        <fullName evidence="1">Uncharacterized protein</fullName>
    </submittedName>
</protein>
<sequence length="267" mass="30932">MSSISLKNNKDKLPKDSEDIESINGIFSWKAIAGQYVPCITRVINGEKLMFVSVRMAETQLLNKYMPYLHADIYTCTSVRSHFITDSEANLLNEINIKHYNGFYGKDTFYAGKDYIVRLEDVHELYTFIEVCFKKLQCNSTPSLSEKCGFICINSESVVPYCLKDGHKYVPLFYFEGETENLRYHALKVENWNLAYLKFCYKVQGIRNELYSSDSCSVISLDDIKNYFPPDTHFEEYWPAKLIDTQLLINQKSTHVNPPCAWIRAPP</sequence>